<dbReference type="OrthoDB" id="329835at2759"/>
<feature type="compositionally biased region" description="Polar residues" evidence="12">
    <location>
        <begin position="487"/>
        <end position="498"/>
    </location>
</feature>
<dbReference type="CDD" id="cd00833">
    <property type="entry name" value="PKS"/>
    <property type="match status" value="1"/>
</dbReference>
<dbReference type="InterPro" id="IPR057326">
    <property type="entry name" value="KR_dom"/>
</dbReference>
<dbReference type="InterPro" id="IPR036736">
    <property type="entry name" value="ACP-like_sf"/>
</dbReference>
<keyword evidence="3" id="KW-0597">Phosphoprotein</keyword>
<dbReference type="Proteomes" id="UP000249363">
    <property type="component" value="Unassembled WGS sequence"/>
</dbReference>
<keyword evidence="8" id="KW-0511">Multifunctional enzyme</keyword>
<dbReference type="PANTHER" id="PTHR43775">
    <property type="entry name" value="FATTY ACID SYNTHASE"/>
    <property type="match status" value="1"/>
</dbReference>
<dbReference type="InterPro" id="IPR029063">
    <property type="entry name" value="SAM-dependent_MTases_sf"/>
</dbReference>
<dbReference type="EMBL" id="MIKG01000033">
    <property type="protein sequence ID" value="RAO74303.1"/>
    <property type="molecule type" value="Genomic_DNA"/>
</dbReference>
<dbReference type="FunFam" id="3.40.47.10:FF:000019">
    <property type="entry name" value="Polyketide synthase type I"/>
    <property type="match status" value="1"/>
</dbReference>
<dbReference type="InterPro" id="IPR056501">
    <property type="entry name" value="NAD-bd_HRPKS_sdrA"/>
</dbReference>
<dbReference type="STRING" id="1196081.A0A364LET6"/>
<dbReference type="SUPFAM" id="SSF50129">
    <property type="entry name" value="GroES-like"/>
    <property type="match status" value="1"/>
</dbReference>
<evidence type="ECO:0000256" key="2">
    <source>
        <dbReference type="ARBA" id="ARBA00022450"/>
    </source>
</evidence>
<dbReference type="PANTHER" id="PTHR43775:SF29">
    <property type="entry name" value="ASPERFURANONE POLYKETIDE SYNTHASE AFOG-RELATED"/>
    <property type="match status" value="1"/>
</dbReference>
<evidence type="ECO:0000259" key="13">
    <source>
        <dbReference type="PROSITE" id="PS50075"/>
    </source>
</evidence>
<keyword evidence="5" id="KW-0808">Transferase</keyword>
<evidence type="ECO:0000256" key="9">
    <source>
        <dbReference type="ARBA" id="ARBA00023315"/>
    </source>
</evidence>
<dbReference type="InterPro" id="IPR042104">
    <property type="entry name" value="PKS_dehydratase_sf"/>
</dbReference>
<name>A0A364LET6_TALAM</name>
<feature type="region of interest" description="C-terminal hotdog fold" evidence="11">
    <location>
        <begin position="1149"/>
        <end position="1303"/>
    </location>
</feature>
<keyword evidence="6" id="KW-0521">NADP</keyword>
<dbReference type="InterPro" id="IPR036291">
    <property type="entry name" value="NAD(P)-bd_dom_sf"/>
</dbReference>
<dbReference type="GO" id="GO:0004312">
    <property type="term" value="F:fatty acid synthase activity"/>
    <property type="evidence" value="ECO:0007669"/>
    <property type="project" value="TreeGrafter"/>
</dbReference>
<dbReference type="Gene3D" id="1.10.1200.10">
    <property type="entry name" value="ACP-like"/>
    <property type="match status" value="1"/>
</dbReference>
<dbReference type="InterPro" id="IPR014030">
    <property type="entry name" value="Ketoacyl_synth_N"/>
</dbReference>
<evidence type="ECO:0000256" key="3">
    <source>
        <dbReference type="ARBA" id="ARBA00022553"/>
    </source>
</evidence>
<dbReference type="InterPro" id="IPR049551">
    <property type="entry name" value="PKS_DH_C"/>
</dbReference>
<dbReference type="SMART" id="SM00826">
    <property type="entry name" value="PKS_DH"/>
    <property type="match status" value="1"/>
</dbReference>
<evidence type="ECO:0000256" key="6">
    <source>
        <dbReference type="ARBA" id="ARBA00022857"/>
    </source>
</evidence>
<dbReference type="InterPro" id="IPR013154">
    <property type="entry name" value="ADH-like_N"/>
</dbReference>
<evidence type="ECO:0000259" key="14">
    <source>
        <dbReference type="PROSITE" id="PS52004"/>
    </source>
</evidence>
<dbReference type="SUPFAM" id="SSF51735">
    <property type="entry name" value="NAD(P)-binding Rossmann-fold domains"/>
    <property type="match status" value="2"/>
</dbReference>
<keyword evidence="4" id="KW-0436">Ligase</keyword>
<sequence length="2604" mass="285361">MADYESILSKLADDASMPIAVVGIGGRFPGEATNPEKFWNMIYNSRHALTEVPKDRFNIDAFYHPYAERQGTMNVRGGHYLTEDVGLFDAPFFSITAKEANAMDPQQRLALEVAYESLENAGMRMEDVLGSSMACYMASFTRDYATLRGHDAEDIPRYEGTGNGSAMISNRISWFFDLKGPSLSLDTACSSSLVALHLACQSIRTGETNTALVGGTNLILMPEMQTAMTSLNFLSPDSKSQSFDHKANGYSRGEGAAVIVIKSLADAIRDGNTIRGVIRGTAVNQDGKTPGITLPSAKAQEELIRATYASAGLDFDSTEYFEAHGTGTAAGDPLEASAIAATISASRPKDKPLLIGSVKTNIGHMEGASGLAGLIKALFVLEKGIIPPNLWFEKANPRIPMEKWRLKVPTKLEMWPTKGLRRASVNSFGYGGTNAHCIIDDARHYLESRALDGVHKTVDYPSSIDTEGSTDNSEGSNDDSSSTNSDFQQTPLSGSEISDPQKEISLESFDHPKLLVWTSHDQVGTDRTAKQIIDYIQASTDDNIVSDLAFTFSEHRSRMPWKTYTVASSATELSTSLSKHIPKPVRSSQVPNLCFIFTGQGAQWFAMGRELLAYPLFKERLETASNAFKAFGSSWYLLDELLLSEEESRINESAISQPACTALQVALVDLLAEWNIKPSVVIGHSSGEIAAAYAKGAISREDAWTIAYHRGHLSGSLKTKGAMLAVGLGENDVQSYLDQVSPDHGHVVVACINSPSSVTLSGDLSAIAEIKTLLDADNVFNRKLAVNTAYHSPHMQALADAYTQSLSGLKPSRSAEKSNVTMFSSVTGGIVDDATLATPQYWVSNMVNPVKFNHAVKAGLEFSPSKRRTAGNAQYVNQFVEVGPHSALQGPLKQILDAGQGKKRYEVPYVSILSRGKDAVRCCLDSLGKLFQRGYPVDVSRINGSQNDNQNPRLLTNLPPFAWNHSTRYWYESAVSAAFRHRKLPRYDLVGVLNEHSTDVEPFWTNYLRVSEAPWIEHHKVQGTILYPLAGMIVMAIEGARQIADPTKEIAGFQVRDVSVGKAMVLHPELPTETKLQFRPWRAGSRLSDSFWHEFTISCRTRQGVWTQHCAGLVAVKYETEQNPTFADEEAAAAKRHHDEYIRLSTAGFNPDDPRQVYASLAELGLQWGPTFTGLVHISSGDYEAHCELEIPDTKKYMPEAFEYPHIVHPAALDAFIQMVIPASTPAGVQLQKAKIPRFIESLYISSKISSTPGTRFYGYSKSKPYGFNESIGTIVASDREWKEPMVVIDGCRIVTLENMADGMNTDAAGSSTFLRKLGSHPKWDLDLEHFHLEKARKFFAPYGEKVADADLNVIRDLELASFIFCKRILKQFSPSDAKAFSPHHQLFYEYMQHRYELGEQGKLDCQEKDDIDWLNTTPSFEEDLLSRVSEATIDGKVLCHQGSQFDKILRGEIEPLQVLMQDSLLTQYYRNALGTDKWNPIIAKFVQLLSHKKPLRILEVGAGTGGTTSVILSALGQREDAANWLESYTFTDISSGFFGAAAADFQEWSPFLEYKVLDIVKDPIEQGLPSHAYDLIVANNVLHATSSISACLAHCKEMLKPGGVLLLGELTTTLARVPMVFGTLSGWWSGEQDGRKWGPRLSEKLWDKNLREQGFSGLDMCFRDHSTDAYSISLMLSTADPIPEATLPSNFTIVVPESDGTPAHKLAATLSADLSVAGANTQQVSISNVSNVDLAGQTCISLIEANEPLLHTTGEKDFAAVKHILLTSERTLWITNGAAMDSECPEGNLIAGLGRTIRSEIPSMQLTTLDLDPNSQLDSKTHITAISQVLRSMTKNDLEWEYALRQEKLHSLRLVPDKTLNAMFETSKMEPPAVTLPFNQPGRALALAVKTPGMLDTFQFVDDNEYSKPLGAKELEIEVKAVGMNFHDVMIAMGQIADTDLGVECSGIVTRVGADVTKYKPGDRVITFRLGCYRTFLRNPEEMFQKMPDSMSFEVAASIPCIYSTVYYSLFDVARLQRGETILIHAAAGGLGQAAIILSQHIGAKIFVTVSSEAKKQFLIDTYGISKDHIFNSRDHSFATGVKRMTGGRGVDVVLNSLAGEALRQTWLCVAPFGRFIELGKKDIVGNTGIDMSPFMNNIIFAGVNMLSVYRDNIPLFGRIIADVMKCLADGIIRPVQPLKVMNFSQIEEAFRIMQTGKHIGKMVLSAQPDDLVPIVPQTIKPYSFPENATYMIPGGLGGLGRAIAYWMVQQGARHIVFTSRSGATKPEAQKLLAELHKMGAKTMAFACDISKVSELQKVLTAIDKEFPPIKGVITCAMQLQDVLFENMSVDDFHAAVRPKVQATRNLHDMLPKDMDFFVCLSSTGGIVGSRGQGNYNAGNTFQDAIANHRRAHGQSATSINLGVVLGIGITAQRGEILSYLKTGAMIGIHEQEVLTTIQAAIAGQLPAQVVVGLATGGLLKQNGHDDPFWFSEPRFGPLRIYDTQELGVAKGGSSDDEQLQTLLGEAKTMAEATEAVCTALVRKLAKAMMIEVEDLDSSRPANSYGVDSLVAVEVRAWIFKEVKSDVSVFEILSNTPLLSLAAKIASRSTLVSPSIRGDVNEA</sequence>
<dbReference type="CDD" id="cd05195">
    <property type="entry name" value="enoyl_red"/>
    <property type="match status" value="1"/>
</dbReference>
<dbReference type="GO" id="GO:0006633">
    <property type="term" value="P:fatty acid biosynthetic process"/>
    <property type="evidence" value="ECO:0007669"/>
    <property type="project" value="InterPro"/>
</dbReference>
<dbReference type="GO" id="GO:0030639">
    <property type="term" value="P:polyketide biosynthetic process"/>
    <property type="evidence" value="ECO:0007669"/>
    <property type="project" value="UniProtKB-ARBA"/>
</dbReference>
<dbReference type="InterPro" id="IPR016039">
    <property type="entry name" value="Thiolase-like"/>
</dbReference>
<dbReference type="InterPro" id="IPR050091">
    <property type="entry name" value="PKS_NRPS_Biosynth_Enz"/>
</dbReference>
<dbReference type="PROSITE" id="PS52019">
    <property type="entry name" value="PKS_MFAS_DH"/>
    <property type="match status" value="1"/>
</dbReference>
<evidence type="ECO:0000256" key="8">
    <source>
        <dbReference type="ARBA" id="ARBA00023268"/>
    </source>
</evidence>
<keyword evidence="7" id="KW-0560">Oxidoreductase</keyword>
<dbReference type="Gene3D" id="3.90.180.10">
    <property type="entry name" value="Medium-chain alcohol dehydrogenases, catalytic domain"/>
    <property type="match status" value="1"/>
</dbReference>
<dbReference type="InterPro" id="IPR032821">
    <property type="entry name" value="PKS_assoc"/>
</dbReference>
<dbReference type="InterPro" id="IPR011032">
    <property type="entry name" value="GroES-like_sf"/>
</dbReference>
<accession>A0A364LET6</accession>
<dbReference type="SUPFAM" id="SSF55048">
    <property type="entry name" value="Probable ACP-binding domain of malonyl-CoA ACP transacylase"/>
    <property type="match status" value="1"/>
</dbReference>
<dbReference type="SUPFAM" id="SSF52151">
    <property type="entry name" value="FabD/lysophospholipase-like"/>
    <property type="match status" value="1"/>
</dbReference>
<dbReference type="GO" id="GO:0016491">
    <property type="term" value="F:oxidoreductase activity"/>
    <property type="evidence" value="ECO:0007669"/>
    <property type="project" value="UniProtKB-KW"/>
</dbReference>
<dbReference type="InterPro" id="IPR020843">
    <property type="entry name" value="ER"/>
</dbReference>
<dbReference type="SUPFAM" id="SSF53335">
    <property type="entry name" value="S-adenosyl-L-methionine-dependent methyltransferases"/>
    <property type="match status" value="1"/>
</dbReference>
<evidence type="ECO:0000313" key="17">
    <source>
        <dbReference type="Proteomes" id="UP000249363"/>
    </source>
</evidence>
<evidence type="ECO:0000256" key="1">
    <source>
        <dbReference type="ARBA" id="ARBA00005179"/>
    </source>
</evidence>
<dbReference type="Pfam" id="PF02801">
    <property type="entry name" value="Ketoacyl-synt_C"/>
    <property type="match status" value="1"/>
</dbReference>
<feature type="region of interest" description="Disordered" evidence="12">
    <location>
        <begin position="459"/>
        <end position="499"/>
    </location>
</feature>
<dbReference type="SMART" id="SM00825">
    <property type="entry name" value="PKS_KS"/>
    <property type="match status" value="1"/>
</dbReference>
<dbReference type="Pfam" id="PF08240">
    <property type="entry name" value="ADH_N"/>
    <property type="match status" value="1"/>
</dbReference>
<dbReference type="InterPro" id="IPR016035">
    <property type="entry name" value="Acyl_Trfase/lysoPLipase"/>
</dbReference>
<dbReference type="InterPro" id="IPR013968">
    <property type="entry name" value="PKS_KR"/>
</dbReference>
<keyword evidence="2" id="KW-0596">Phosphopantetheine</keyword>
<dbReference type="SMART" id="SM00827">
    <property type="entry name" value="PKS_AT"/>
    <property type="match status" value="1"/>
</dbReference>
<dbReference type="InterPro" id="IPR049900">
    <property type="entry name" value="PKS_mFAS_DH"/>
</dbReference>
<dbReference type="Gene3D" id="3.40.47.10">
    <property type="match status" value="1"/>
</dbReference>
<feature type="compositionally biased region" description="Low complexity" evidence="12">
    <location>
        <begin position="469"/>
        <end position="486"/>
    </location>
</feature>
<dbReference type="CDD" id="cd02440">
    <property type="entry name" value="AdoMet_MTases"/>
    <property type="match status" value="1"/>
</dbReference>
<feature type="active site" description="Proton acceptor; for dehydratase activity" evidence="11">
    <location>
        <position position="1019"/>
    </location>
</feature>
<dbReference type="InterPro" id="IPR016036">
    <property type="entry name" value="Malonyl_transacylase_ACP-bd"/>
</dbReference>
<dbReference type="SMART" id="SM00829">
    <property type="entry name" value="PKS_ER"/>
    <property type="match status" value="1"/>
</dbReference>
<dbReference type="Pfam" id="PF00109">
    <property type="entry name" value="ketoacyl-synt"/>
    <property type="match status" value="1"/>
</dbReference>
<dbReference type="InterPro" id="IPR020806">
    <property type="entry name" value="PKS_PP-bd"/>
</dbReference>
<keyword evidence="9" id="KW-0012">Acyltransferase</keyword>
<comment type="similarity">
    <text evidence="10">In the C-terminal section; belongs to the NRP synthetase family.</text>
</comment>
<feature type="domain" description="Ketosynthase family 3 (KS3)" evidence="14">
    <location>
        <begin position="16"/>
        <end position="441"/>
    </location>
</feature>
<dbReference type="Pfam" id="PF23114">
    <property type="entry name" value="NAD-bd_HRPKS_sdrA"/>
    <property type="match status" value="1"/>
</dbReference>
<dbReference type="GO" id="GO:0016874">
    <property type="term" value="F:ligase activity"/>
    <property type="evidence" value="ECO:0007669"/>
    <property type="project" value="UniProtKB-KW"/>
</dbReference>
<dbReference type="Pfam" id="PF14765">
    <property type="entry name" value="PS-DH"/>
    <property type="match status" value="1"/>
</dbReference>
<dbReference type="InterPro" id="IPR020841">
    <property type="entry name" value="PKS_Beta-ketoAc_synthase_dom"/>
</dbReference>
<evidence type="ECO:0000256" key="10">
    <source>
        <dbReference type="ARBA" id="ARBA00029443"/>
    </source>
</evidence>
<evidence type="ECO:0000313" key="16">
    <source>
        <dbReference type="EMBL" id="RAO74303.1"/>
    </source>
</evidence>
<dbReference type="PROSITE" id="PS00012">
    <property type="entry name" value="PHOSPHOPANTETHEINE"/>
    <property type="match status" value="1"/>
</dbReference>
<dbReference type="Pfam" id="PF16197">
    <property type="entry name" value="KAsynt_C_assoc"/>
    <property type="match status" value="1"/>
</dbReference>
<evidence type="ECO:0000256" key="11">
    <source>
        <dbReference type="PROSITE-ProRule" id="PRU01363"/>
    </source>
</evidence>
<dbReference type="Pfam" id="PF08242">
    <property type="entry name" value="Methyltransf_12"/>
    <property type="match status" value="1"/>
</dbReference>
<dbReference type="Gene3D" id="3.10.129.110">
    <property type="entry name" value="Polyketide synthase dehydratase"/>
    <property type="match status" value="1"/>
</dbReference>
<evidence type="ECO:0000256" key="7">
    <source>
        <dbReference type="ARBA" id="ARBA00023002"/>
    </source>
</evidence>
<dbReference type="Pfam" id="PF00698">
    <property type="entry name" value="Acyl_transf_1"/>
    <property type="match status" value="1"/>
</dbReference>
<dbReference type="InterPro" id="IPR049552">
    <property type="entry name" value="PKS_DH_N"/>
</dbReference>
<dbReference type="SMART" id="SM00823">
    <property type="entry name" value="PKS_PP"/>
    <property type="match status" value="1"/>
</dbReference>
<dbReference type="InterPro" id="IPR018201">
    <property type="entry name" value="Ketoacyl_synth_AS"/>
</dbReference>
<feature type="domain" description="PKS/mFAS DH" evidence="15">
    <location>
        <begin position="987"/>
        <end position="1303"/>
    </location>
</feature>
<dbReference type="GO" id="GO:1901336">
    <property type="term" value="P:lactone biosynthetic process"/>
    <property type="evidence" value="ECO:0007669"/>
    <property type="project" value="UniProtKB-ARBA"/>
</dbReference>
<dbReference type="RefSeq" id="XP_040738817.1">
    <property type="nucleotide sequence ID" value="XM_040872932.1"/>
</dbReference>
<dbReference type="InterPro" id="IPR009081">
    <property type="entry name" value="PP-bd_ACP"/>
</dbReference>
<dbReference type="InterPro" id="IPR006162">
    <property type="entry name" value="Ppantetheine_attach_site"/>
</dbReference>
<dbReference type="GO" id="GO:0031177">
    <property type="term" value="F:phosphopantetheine binding"/>
    <property type="evidence" value="ECO:0007669"/>
    <property type="project" value="InterPro"/>
</dbReference>
<dbReference type="GO" id="GO:0004315">
    <property type="term" value="F:3-oxoacyl-[acyl-carrier-protein] synthase activity"/>
    <property type="evidence" value="ECO:0007669"/>
    <property type="project" value="InterPro"/>
</dbReference>
<dbReference type="Pfam" id="PF23297">
    <property type="entry name" value="ACP_SdgA_C"/>
    <property type="match status" value="1"/>
</dbReference>
<dbReference type="SUPFAM" id="SSF47336">
    <property type="entry name" value="ACP-like"/>
    <property type="match status" value="1"/>
</dbReference>
<dbReference type="InterPro" id="IPR014043">
    <property type="entry name" value="Acyl_transferase_dom"/>
</dbReference>
<dbReference type="PROSITE" id="PS52004">
    <property type="entry name" value="KS3_2"/>
    <property type="match status" value="1"/>
</dbReference>
<dbReference type="Gene3D" id="3.40.50.150">
    <property type="entry name" value="Vaccinia Virus protein VP39"/>
    <property type="match status" value="1"/>
</dbReference>
<keyword evidence="17" id="KW-1185">Reference proteome</keyword>
<dbReference type="InterPro" id="IPR014031">
    <property type="entry name" value="Ketoacyl_synth_C"/>
</dbReference>
<evidence type="ECO:0000259" key="15">
    <source>
        <dbReference type="PROSITE" id="PS52019"/>
    </source>
</evidence>
<evidence type="ECO:0000256" key="12">
    <source>
        <dbReference type="SAM" id="MobiDB-lite"/>
    </source>
</evidence>
<dbReference type="SMART" id="SM00822">
    <property type="entry name" value="PKS_KR"/>
    <property type="match status" value="1"/>
</dbReference>
<protein>
    <submittedName>
        <fullName evidence="16">Uncharacterized protein</fullName>
    </submittedName>
</protein>
<dbReference type="FunFam" id="3.40.366.10:FF:000002">
    <property type="entry name" value="Probable polyketide synthase 2"/>
    <property type="match status" value="1"/>
</dbReference>
<dbReference type="GeneID" id="63799529"/>
<evidence type="ECO:0000256" key="5">
    <source>
        <dbReference type="ARBA" id="ARBA00022679"/>
    </source>
</evidence>
<feature type="active site" description="Proton donor; for dehydratase activity" evidence="11">
    <location>
        <position position="1214"/>
    </location>
</feature>
<dbReference type="InterPro" id="IPR013217">
    <property type="entry name" value="Methyltransf_12"/>
</dbReference>
<dbReference type="Pfam" id="PF13602">
    <property type="entry name" value="ADH_zinc_N_2"/>
    <property type="match status" value="1"/>
</dbReference>
<dbReference type="PROSITE" id="PS50075">
    <property type="entry name" value="CARRIER"/>
    <property type="match status" value="1"/>
</dbReference>
<dbReference type="Pfam" id="PF21089">
    <property type="entry name" value="PKS_DH_N"/>
    <property type="match status" value="1"/>
</dbReference>
<feature type="domain" description="Carrier" evidence="13">
    <location>
        <begin position="2513"/>
        <end position="2590"/>
    </location>
</feature>
<organism evidence="16 17">
    <name type="scientific">Talaromyces amestolkiae</name>
    <dbReference type="NCBI Taxonomy" id="1196081"/>
    <lineage>
        <taxon>Eukaryota</taxon>
        <taxon>Fungi</taxon>
        <taxon>Dikarya</taxon>
        <taxon>Ascomycota</taxon>
        <taxon>Pezizomycotina</taxon>
        <taxon>Eurotiomycetes</taxon>
        <taxon>Eurotiomycetidae</taxon>
        <taxon>Eurotiales</taxon>
        <taxon>Trichocomaceae</taxon>
        <taxon>Talaromyces</taxon>
        <taxon>Talaromyces sect. Talaromyces</taxon>
    </lineage>
</organism>
<evidence type="ECO:0000256" key="4">
    <source>
        <dbReference type="ARBA" id="ARBA00022598"/>
    </source>
</evidence>
<dbReference type="SUPFAM" id="SSF53901">
    <property type="entry name" value="Thiolase-like"/>
    <property type="match status" value="1"/>
</dbReference>
<gene>
    <name evidence="16" type="ORF">BHQ10_010315</name>
</gene>
<reference evidence="16 17" key="1">
    <citation type="journal article" date="2017" name="Biotechnol. Biofuels">
        <title>Differential beta-glucosidase expression as a function of carbon source availability in Talaromyces amestolkiae: a genomic and proteomic approach.</title>
        <authorList>
            <person name="de Eugenio L.I."/>
            <person name="Mendez-Liter J.A."/>
            <person name="Nieto-Dominguez M."/>
            <person name="Alonso L."/>
            <person name="Gil-Munoz J."/>
            <person name="Barriuso J."/>
            <person name="Prieto A."/>
            <person name="Martinez M.J."/>
        </authorList>
    </citation>
    <scope>NUCLEOTIDE SEQUENCE [LARGE SCALE GENOMIC DNA]</scope>
    <source>
        <strain evidence="16 17">CIB</strain>
    </source>
</reference>
<dbReference type="Gene3D" id="3.40.366.10">
    <property type="entry name" value="Malonyl-Coenzyme A Acyl Carrier Protein, domain 2"/>
    <property type="match status" value="1"/>
</dbReference>
<dbReference type="InterPro" id="IPR001227">
    <property type="entry name" value="Ac_transferase_dom_sf"/>
</dbReference>
<proteinExistence type="inferred from homology"/>
<dbReference type="FunFam" id="3.40.50.720:FF:000209">
    <property type="entry name" value="Polyketide synthase Pks12"/>
    <property type="match status" value="1"/>
</dbReference>
<comment type="pathway">
    <text evidence="1">Secondary metabolite biosynthesis.</text>
</comment>
<dbReference type="PROSITE" id="PS00606">
    <property type="entry name" value="KS3_1"/>
    <property type="match status" value="1"/>
</dbReference>
<dbReference type="Gene3D" id="3.40.50.720">
    <property type="entry name" value="NAD(P)-binding Rossmann-like Domain"/>
    <property type="match status" value="3"/>
</dbReference>
<dbReference type="Pfam" id="PF08659">
    <property type="entry name" value="KR"/>
    <property type="match status" value="1"/>
</dbReference>
<feature type="region of interest" description="N-terminal hotdog fold" evidence="11">
    <location>
        <begin position="987"/>
        <end position="1121"/>
    </location>
</feature>
<dbReference type="InterPro" id="IPR020807">
    <property type="entry name" value="PKS_DH"/>
</dbReference>
<comment type="caution">
    <text evidence="16">The sequence shown here is derived from an EMBL/GenBank/DDBJ whole genome shotgun (WGS) entry which is preliminary data.</text>
</comment>